<dbReference type="InterPro" id="IPR029058">
    <property type="entry name" value="AB_hydrolase_fold"/>
</dbReference>
<sequence length="260" mass="26742">MTGDEAISPVRALRALNAARRYDGASGSGGRHVDVDEGPVEVLEWLSSQGRKHDNLLVLDESRSATAGALAELLPDAHVLAPSLDDLGWAQSSEAAASTSIPAVVQVLDHFSIERAVLVGAAGAADLAVAVAVAHPDRVGALVLINGGIGASEERADVTVGAGSGSRDALSGLRVPVAFLFGGSVAESMGYTPASVRAITSWLRHVDAQHVAADEHEQFEERALALVADIVEAQLAAVRARAAHPATGSHRVITPVDDAN</sequence>
<dbReference type="EMBL" id="WBJX01000001">
    <property type="protein sequence ID" value="KAB1639531.1"/>
    <property type="molecule type" value="Genomic_DNA"/>
</dbReference>
<keyword evidence="2" id="KW-1185">Reference proteome</keyword>
<dbReference type="OrthoDB" id="5116505at2"/>
<keyword evidence="1" id="KW-0378">Hydrolase</keyword>
<dbReference type="GO" id="GO:0016787">
    <property type="term" value="F:hydrolase activity"/>
    <property type="evidence" value="ECO:0007669"/>
    <property type="project" value="UniProtKB-KW"/>
</dbReference>
<dbReference type="Proteomes" id="UP000490386">
    <property type="component" value="Unassembled WGS sequence"/>
</dbReference>
<accession>A0A7J5B799</accession>
<evidence type="ECO:0000313" key="2">
    <source>
        <dbReference type="Proteomes" id="UP000490386"/>
    </source>
</evidence>
<dbReference type="RefSeq" id="WP_151422729.1">
    <property type="nucleotide sequence ID" value="NZ_WBJX01000001.1"/>
</dbReference>
<dbReference type="Gene3D" id="3.40.50.1820">
    <property type="entry name" value="alpha/beta hydrolase"/>
    <property type="match status" value="1"/>
</dbReference>
<name>A0A7J5B799_9MICO</name>
<evidence type="ECO:0000313" key="1">
    <source>
        <dbReference type="EMBL" id="KAB1639531.1"/>
    </source>
</evidence>
<protein>
    <submittedName>
        <fullName evidence="1">Alpha/beta hydrolase</fullName>
    </submittedName>
</protein>
<dbReference type="AlphaFoldDB" id="A0A7J5B799"/>
<organism evidence="1 2">
    <name type="scientific">Pseudoclavibacter terrae</name>
    <dbReference type="NCBI Taxonomy" id="1530195"/>
    <lineage>
        <taxon>Bacteria</taxon>
        <taxon>Bacillati</taxon>
        <taxon>Actinomycetota</taxon>
        <taxon>Actinomycetes</taxon>
        <taxon>Micrococcales</taxon>
        <taxon>Microbacteriaceae</taxon>
        <taxon>Pseudoclavibacter</taxon>
    </lineage>
</organism>
<dbReference type="SUPFAM" id="SSF53474">
    <property type="entry name" value="alpha/beta-Hydrolases"/>
    <property type="match status" value="1"/>
</dbReference>
<comment type="caution">
    <text evidence="1">The sequence shown here is derived from an EMBL/GenBank/DDBJ whole genome shotgun (WGS) entry which is preliminary data.</text>
</comment>
<proteinExistence type="predicted"/>
<reference evidence="1 2" key="1">
    <citation type="submission" date="2019-09" db="EMBL/GenBank/DDBJ databases">
        <title>Phylogeny of genus Pseudoclavibacter and closely related genus.</title>
        <authorList>
            <person name="Li Y."/>
        </authorList>
    </citation>
    <scope>NUCLEOTIDE SEQUENCE [LARGE SCALE GENOMIC DNA]</scope>
    <source>
        <strain evidence="1 2">THG-MD12</strain>
    </source>
</reference>
<gene>
    <name evidence="1" type="ORF">F8O03_04145</name>
</gene>